<organism evidence="4">
    <name type="scientific">Oikopleura dioica</name>
    <name type="common">Tunicate</name>
    <dbReference type="NCBI Taxonomy" id="34765"/>
    <lineage>
        <taxon>Eukaryota</taxon>
        <taxon>Metazoa</taxon>
        <taxon>Chordata</taxon>
        <taxon>Tunicata</taxon>
        <taxon>Appendicularia</taxon>
        <taxon>Copelata</taxon>
        <taxon>Oikopleuridae</taxon>
        <taxon>Oikopleura</taxon>
    </lineage>
</organism>
<dbReference type="InterPro" id="IPR020635">
    <property type="entry name" value="Tyr_kinase_cat_dom"/>
</dbReference>
<evidence type="ECO:0000256" key="2">
    <source>
        <dbReference type="SAM" id="Phobius"/>
    </source>
</evidence>
<evidence type="ECO:0000313" key="4">
    <source>
        <dbReference type="EMBL" id="CBY31211.1"/>
    </source>
</evidence>
<dbReference type="SUPFAM" id="SSF56112">
    <property type="entry name" value="Protein kinase-like (PK-like)"/>
    <property type="match status" value="1"/>
</dbReference>
<keyword evidence="1" id="KW-0067">ATP-binding</keyword>
<gene>
    <name evidence="4" type="ORF">GSOID_T00025104001</name>
</gene>
<dbReference type="Proteomes" id="UP000011014">
    <property type="component" value="Unassembled WGS sequence"/>
</dbReference>
<keyword evidence="2" id="KW-0472">Membrane</keyword>
<dbReference type="GO" id="GO:0004714">
    <property type="term" value="F:transmembrane receptor protein tyrosine kinase activity"/>
    <property type="evidence" value="ECO:0007669"/>
    <property type="project" value="TreeGrafter"/>
</dbReference>
<reference evidence="4" key="1">
    <citation type="journal article" date="2010" name="Science">
        <title>Plasticity of animal genome architecture unmasked by rapid evolution of a pelagic tunicate.</title>
        <authorList>
            <person name="Denoeud F."/>
            <person name="Henriet S."/>
            <person name="Mungpakdee S."/>
            <person name="Aury J.M."/>
            <person name="Da Silva C."/>
            <person name="Brinkmann H."/>
            <person name="Mikhaleva J."/>
            <person name="Olsen L.C."/>
            <person name="Jubin C."/>
            <person name="Canestro C."/>
            <person name="Bouquet J.M."/>
            <person name="Danks G."/>
            <person name="Poulain J."/>
            <person name="Campsteijn C."/>
            <person name="Adamski M."/>
            <person name="Cross I."/>
            <person name="Yadetie F."/>
            <person name="Muffato M."/>
            <person name="Louis A."/>
            <person name="Butcher S."/>
            <person name="Tsagkogeorga G."/>
            <person name="Konrad A."/>
            <person name="Singh S."/>
            <person name="Jensen M.F."/>
            <person name="Cong E.H."/>
            <person name="Eikeseth-Otteraa H."/>
            <person name="Noel B."/>
            <person name="Anthouard V."/>
            <person name="Porcel B.M."/>
            <person name="Kachouri-Lafond R."/>
            <person name="Nishino A."/>
            <person name="Ugolini M."/>
            <person name="Chourrout P."/>
            <person name="Nishida H."/>
            <person name="Aasland R."/>
            <person name="Huzurbazar S."/>
            <person name="Westhof E."/>
            <person name="Delsuc F."/>
            <person name="Lehrach H."/>
            <person name="Reinhardt R."/>
            <person name="Weissenbach J."/>
            <person name="Roy S.W."/>
            <person name="Artiguenave F."/>
            <person name="Postlethwait J.H."/>
            <person name="Manak J.R."/>
            <person name="Thompson E.M."/>
            <person name="Jaillon O."/>
            <person name="Du Pasquier L."/>
            <person name="Boudinot P."/>
            <person name="Liberles D.A."/>
            <person name="Volff J.N."/>
            <person name="Philippe H."/>
            <person name="Lenhard B."/>
            <person name="Roest Crollius H."/>
            <person name="Wincker P."/>
            <person name="Chourrout D."/>
        </authorList>
    </citation>
    <scope>NUCLEOTIDE SEQUENCE [LARGE SCALE GENOMIC DNA]</scope>
</reference>
<evidence type="ECO:0000256" key="1">
    <source>
        <dbReference type="ARBA" id="ARBA00022840"/>
    </source>
</evidence>
<dbReference type="EMBL" id="FN654296">
    <property type="protein sequence ID" value="CBY31211.1"/>
    <property type="molecule type" value="Genomic_DNA"/>
</dbReference>
<keyword evidence="2" id="KW-1133">Transmembrane helix</keyword>
<dbReference type="AlphaFoldDB" id="E4Y6G1"/>
<accession>E4Y6G1</accession>
<dbReference type="PROSITE" id="PS00109">
    <property type="entry name" value="PROTEIN_KINASE_TYR"/>
    <property type="match status" value="1"/>
</dbReference>
<feature type="domain" description="Protein kinase" evidence="3">
    <location>
        <begin position="232"/>
        <end position="576"/>
    </location>
</feature>
<protein>
    <recommendedName>
        <fullName evidence="3">Protein kinase domain-containing protein</fullName>
    </recommendedName>
</protein>
<keyword evidence="2" id="KW-0812">Transmembrane</keyword>
<name>E4Y6G1_OIKDI</name>
<dbReference type="PANTHER" id="PTHR24416:SF611">
    <property type="entry name" value="TYROSINE-PROTEIN KINASE TRANSMEMBRANE RECEPTOR ROR"/>
    <property type="match status" value="1"/>
</dbReference>
<dbReference type="SMART" id="SM00219">
    <property type="entry name" value="TyrKc"/>
    <property type="match status" value="1"/>
</dbReference>
<dbReference type="GO" id="GO:0043235">
    <property type="term" value="C:receptor complex"/>
    <property type="evidence" value="ECO:0007669"/>
    <property type="project" value="TreeGrafter"/>
</dbReference>
<dbReference type="InterPro" id="IPR000719">
    <property type="entry name" value="Prot_kinase_dom"/>
</dbReference>
<dbReference type="GO" id="GO:0007169">
    <property type="term" value="P:cell surface receptor protein tyrosine kinase signaling pathway"/>
    <property type="evidence" value="ECO:0007669"/>
    <property type="project" value="TreeGrafter"/>
</dbReference>
<dbReference type="InterPro" id="IPR050122">
    <property type="entry name" value="RTK"/>
</dbReference>
<dbReference type="GO" id="GO:0005524">
    <property type="term" value="F:ATP binding"/>
    <property type="evidence" value="ECO:0007669"/>
    <property type="project" value="UniProtKB-KW"/>
</dbReference>
<dbReference type="GO" id="GO:0005886">
    <property type="term" value="C:plasma membrane"/>
    <property type="evidence" value="ECO:0007669"/>
    <property type="project" value="TreeGrafter"/>
</dbReference>
<keyword evidence="1" id="KW-0547">Nucleotide-binding</keyword>
<dbReference type="InterPro" id="IPR001245">
    <property type="entry name" value="Ser-Thr/Tyr_kinase_cat_dom"/>
</dbReference>
<dbReference type="Gene3D" id="1.10.510.10">
    <property type="entry name" value="Transferase(Phosphotransferase) domain 1"/>
    <property type="match status" value="1"/>
</dbReference>
<sequence length="582" mass="68015">MAPFRDYLFPFQYLTTDLSIQKSSFQIKLDMRKIYVLFYAFSYAENCVSQILDKQETFKEIDIEDSTIKLRFVTDQKNCFRFGQTKWLGIARIDLRRDSLVELTFDKISEFFEKTEDKIIDQVKSLCFSENKFRFQLRTNDSGIISIHPPCHEEGQFYSLEKEGMSQSQKIIISVFTSIFGLLLILSLIISDRFSQYTPNATRIIQAFVKEGIDERNEKAPKFFDFPRSGKKEEWKKLGNGNFGEVSQINMSKKRSPFILSRVQRMGLQESDHVGKVAAKICKLGDSGINSQNAEKYSKFLEEAAIVAKFDDDKIVKLRGFMLDDDNVAIYICFELMDSELKDFVRKNYNLSEHELLRFAKDISEACIYLSKMNYVHRDIAARNCLISENGRTCKLADFGMAHEMQKQTETGEYLYITDNTKDMIPIAWTAPEASTSRRPRIYNEKSDVWSFGVLLWEIFTRGACPRTTYVHLYGHLFMEDFHVLMHGFAAQIIEHTASGNKQGLAHVMKQRAFLNGDFWKWLLSQEHASNYLPKDQLARTYQSEEIYQIMLSCWCYDQRQRFFFKRINQELSILLYNHNAN</sequence>
<evidence type="ECO:0000259" key="3">
    <source>
        <dbReference type="PROSITE" id="PS50011"/>
    </source>
</evidence>
<dbReference type="PANTHER" id="PTHR24416">
    <property type="entry name" value="TYROSINE-PROTEIN KINASE RECEPTOR"/>
    <property type="match status" value="1"/>
</dbReference>
<dbReference type="PROSITE" id="PS50011">
    <property type="entry name" value="PROTEIN_KINASE_DOM"/>
    <property type="match status" value="1"/>
</dbReference>
<dbReference type="InterPro" id="IPR011009">
    <property type="entry name" value="Kinase-like_dom_sf"/>
</dbReference>
<dbReference type="Gene3D" id="3.30.200.20">
    <property type="entry name" value="Phosphorylase Kinase, domain 1"/>
    <property type="match status" value="1"/>
</dbReference>
<feature type="transmembrane region" description="Helical" evidence="2">
    <location>
        <begin position="171"/>
        <end position="190"/>
    </location>
</feature>
<dbReference type="InterPro" id="IPR008266">
    <property type="entry name" value="Tyr_kinase_AS"/>
</dbReference>
<proteinExistence type="predicted"/>
<dbReference type="Pfam" id="PF07714">
    <property type="entry name" value="PK_Tyr_Ser-Thr"/>
    <property type="match status" value="1"/>
</dbReference>